<proteinExistence type="predicted"/>
<dbReference type="Proteomes" id="UP000790709">
    <property type="component" value="Unassembled WGS sequence"/>
</dbReference>
<dbReference type="EMBL" id="MU266584">
    <property type="protein sequence ID" value="KAH7920375.1"/>
    <property type="molecule type" value="Genomic_DNA"/>
</dbReference>
<evidence type="ECO:0000313" key="2">
    <source>
        <dbReference type="Proteomes" id="UP000790709"/>
    </source>
</evidence>
<keyword evidence="1" id="KW-0689">Ribosomal protein</keyword>
<name>A0ACB8B4A5_9AGAM</name>
<accession>A0ACB8B4A5</accession>
<protein>
    <submittedName>
        <fullName evidence="1">Ribosomal protein L5</fullName>
    </submittedName>
</protein>
<reference evidence="1" key="1">
    <citation type="journal article" date="2021" name="New Phytol.">
        <title>Evolutionary innovations through gain and loss of genes in the ectomycorrhizal Boletales.</title>
        <authorList>
            <person name="Wu G."/>
            <person name="Miyauchi S."/>
            <person name="Morin E."/>
            <person name="Kuo A."/>
            <person name="Drula E."/>
            <person name="Varga T."/>
            <person name="Kohler A."/>
            <person name="Feng B."/>
            <person name="Cao Y."/>
            <person name="Lipzen A."/>
            <person name="Daum C."/>
            <person name="Hundley H."/>
            <person name="Pangilinan J."/>
            <person name="Johnson J."/>
            <person name="Barry K."/>
            <person name="LaButti K."/>
            <person name="Ng V."/>
            <person name="Ahrendt S."/>
            <person name="Min B."/>
            <person name="Choi I.G."/>
            <person name="Park H."/>
            <person name="Plett J.M."/>
            <person name="Magnuson J."/>
            <person name="Spatafora J.W."/>
            <person name="Nagy L.G."/>
            <person name="Henrissat B."/>
            <person name="Grigoriev I.V."/>
            <person name="Yang Z.L."/>
            <person name="Xu J."/>
            <person name="Martin F.M."/>
        </authorList>
    </citation>
    <scope>NUCLEOTIDE SEQUENCE</scope>
    <source>
        <strain evidence="1">KUC20120723A-06</strain>
    </source>
</reference>
<evidence type="ECO:0000313" key="1">
    <source>
        <dbReference type="EMBL" id="KAH7920375.1"/>
    </source>
</evidence>
<gene>
    <name evidence="1" type="ORF">BV22DRAFT_1198937</name>
</gene>
<keyword evidence="1" id="KW-0687">Ribonucleoprotein</keyword>
<sequence>MPGNARRTAQLSNQDSDKTPTDAAMAEQKTTPTNPMKELRIDKLVINISVGESGDRLTRASKVLEQLTGQTPVTSKARYTVRTFGIRRNEKIAVHVTIRGPKAEEILERGLKVKEYELRRKNFSETGNFGFGIQEHIDLGARYDPGIGIFGMDFYVVMGRPGARVARRKDRRARVGFQHRVRKDDTMSWFKQRFDGIILPTWFARKVSIAAIHPSIRARGIEHASYAPHLRPTFPTPPSTRTSTSSSQRYRTVSTPTTNTTPDAIRPYRDTSNTLRVDDGEDSLCPVRRRTTHAQPTQRLTPSDPRKGDVTQSYIRCLLQAQVSPTHRNTEPFR</sequence>
<keyword evidence="2" id="KW-1185">Reference proteome</keyword>
<organism evidence="1 2">
    <name type="scientific">Leucogyrophana mollusca</name>
    <dbReference type="NCBI Taxonomy" id="85980"/>
    <lineage>
        <taxon>Eukaryota</taxon>
        <taxon>Fungi</taxon>
        <taxon>Dikarya</taxon>
        <taxon>Basidiomycota</taxon>
        <taxon>Agaricomycotina</taxon>
        <taxon>Agaricomycetes</taxon>
        <taxon>Agaricomycetidae</taxon>
        <taxon>Boletales</taxon>
        <taxon>Boletales incertae sedis</taxon>
        <taxon>Leucogyrophana</taxon>
    </lineage>
</organism>
<comment type="caution">
    <text evidence="1">The sequence shown here is derived from an EMBL/GenBank/DDBJ whole genome shotgun (WGS) entry which is preliminary data.</text>
</comment>